<dbReference type="RefSeq" id="WP_204414091.1">
    <property type="nucleotide sequence ID" value="NZ_JAFBED010000002.1"/>
</dbReference>
<keyword evidence="1" id="KW-0812">Transmembrane</keyword>
<keyword evidence="2" id="KW-0240">DNA-directed RNA polymerase</keyword>
<comment type="caution">
    <text evidence="2">The sequence shown here is derived from an EMBL/GenBank/DDBJ whole genome shotgun (WGS) entry which is preliminary data.</text>
</comment>
<dbReference type="GO" id="GO:0000428">
    <property type="term" value="C:DNA-directed RNA polymerase complex"/>
    <property type="evidence" value="ECO:0007669"/>
    <property type="project" value="UniProtKB-KW"/>
</dbReference>
<reference evidence="2 3" key="1">
    <citation type="submission" date="2021-01" db="EMBL/GenBank/DDBJ databases">
        <title>Genomic Encyclopedia of Type Strains, Phase IV (KMG-IV): sequencing the most valuable type-strain genomes for metagenomic binning, comparative biology and taxonomic classification.</title>
        <authorList>
            <person name="Goeker M."/>
        </authorList>
    </citation>
    <scope>NUCLEOTIDE SEQUENCE [LARGE SCALE GENOMIC DNA]</scope>
    <source>
        <strain evidence="2 3">DSM 25879</strain>
    </source>
</reference>
<sequence length="695" mass="81917">MKHLGTYIIEVLKGDLDSYVPVIHKYEEKISQTFHLYISDKERVEELVMDVFVHVHSKLPEYMDQADNSFDDWFIHKAFHYMMSQIERENSRRPESKTMEVFFRSLSSKEQEVLILEQIFKLPFSKVGIFLGLEQKEVRKISLDVKRDFIHLGISEPSAHTCINNNDIFYYVVEGKNNEFIDDHLEFCPACRERLSQIEKQLKSMESYLHPVINGTSYQEKILQNIKPYNKDGSKKKSWKYQLVSVLAIFITCFGFIYFLPQLNEWKTLASNYMSHGEFYNVWERGTYVAKDKEISLEITNMEVTPLLSRIDYVIETERELTESYAYTGNHFLVVKPGMISIKIEEDLIPLENISIISTSDDLKKGSLYFDLAEKTDIVGHERFELVLNTSRVGGVFGSWELAIPVEYKKGIKETETIELNSSNTVMDTFDILIQKKESSTTSNRLEVEIDFTEQEKERILHDFEVYKEKNHLHYFEPPQFNYSYSLVNEKGDAALQFSSNHDIDHYDTDEITVEGMPTKIMEERIFHNHYHDPDSMLATSPMKEGEKLYFQLDDISYTEQIFLNAEFKLEEVERLPLNLEFYGTTLDYATIKTLPEDESRPERYQLKIMGKQPENELLKKFHWSTDPVEENLSDKFYFDSYWEDFSLMDVNEDPNMIFYLEIPVDQALPETLKLQSYWVTYHLPKEYKLKVPLN</sequence>
<keyword evidence="1" id="KW-0472">Membrane</keyword>
<dbReference type="EMBL" id="JAFBED010000002">
    <property type="protein sequence ID" value="MBM7619192.1"/>
    <property type="molecule type" value="Genomic_DNA"/>
</dbReference>
<keyword evidence="3" id="KW-1185">Reference proteome</keyword>
<gene>
    <name evidence="2" type="ORF">JOC95_001041</name>
</gene>
<proteinExistence type="predicted"/>
<dbReference type="SUPFAM" id="SSF88946">
    <property type="entry name" value="Sigma2 domain of RNA polymerase sigma factors"/>
    <property type="match status" value="1"/>
</dbReference>
<dbReference type="InterPro" id="IPR013325">
    <property type="entry name" value="RNA_pol_sigma_r2"/>
</dbReference>
<dbReference type="Proteomes" id="UP000737402">
    <property type="component" value="Unassembled WGS sequence"/>
</dbReference>
<name>A0ABS2NX32_9BACI</name>
<evidence type="ECO:0000313" key="2">
    <source>
        <dbReference type="EMBL" id="MBM7619192.1"/>
    </source>
</evidence>
<feature type="transmembrane region" description="Helical" evidence="1">
    <location>
        <begin position="241"/>
        <end position="260"/>
    </location>
</feature>
<keyword evidence="2" id="KW-0804">Transcription</keyword>
<evidence type="ECO:0000313" key="3">
    <source>
        <dbReference type="Proteomes" id="UP000737402"/>
    </source>
</evidence>
<accession>A0ABS2NX32</accession>
<dbReference type="Gene3D" id="1.10.1740.10">
    <property type="match status" value="1"/>
</dbReference>
<organism evidence="2 3">
    <name type="scientific">Sutcliffiella tianshenii</name>
    <dbReference type="NCBI Taxonomy" id="1463404"/>
    <lineage>
        <taxon>Bacteria</taxon>
        <taxon>Bacillati</taxon>
        <taxon>Bacillota</taxon>
        <taxon>Bacilli</taxon>
        <taxon>Bacillales</taxon>
        <taxon>Bacillaceae</taxon>
        <taxon>Sutcliffiella</taxon>
    </lineage>
</organism>
<keyword evidence="1" id="KW-1133">Transmembrane helix</keyword>
<protein>
    <submittedName>
        <fullName evidence="2">DNA-directed RNA polymerase specialized sigma24 family protein</fullName>
    </submittedName>
</protein>
<evidence type="ECO:0000256" key="1">
    <source>
        <dbReference type="SAM" id="Phobius"/>
    </source>
</evidence>